<dbReference type="Pfam" id="PF02277">
    <property type="entry name" value="DBI_PRT"/>
    <property type="match status" value="1"/>
</dbReference>
<dbReference type="GO" id="GO:0008939">
    <property type="term" value="F:nicotinate-nucleotide-dimethylbenzimidazole phosphoribosyltransferase activity"/>
    <property type="evidence" value="ECO:0007669"/>
    <property type="project" value="UniProtKB-EC"/>
</dbReference>
<dbReference type="UniPathway" id="UPA00061">
    <property type="reaction ID" value="UER00516"/>
</dbReference>
<feature type="region of interest" description="Disordered" evidence="10">
    <location>
        <begin position="112"/>
        <end position="131"/>
    </location>
</feature>
<protein>
    <recommendedName>
        <fullName evidence="4">Nicotinate-nucleotide--dimethylbenzimidazole phosphoribosyltransferase</fullName>
        <ecNumber evidence="3">2.4.2.21</ecNumber>
    </recommendedName>
    <alternativeName>
        <fullName evidence="8">N(1)-alpha-phosphoribosyltransferase</fullName>
    </alternativeName>
</protein>
<comment type="pathway">
    <text evidence="1">Nucleoside biosynthesis; alpha-ribazole biosynthesis; alpha-ribazole from 5,6-dimethylbenzimidazole: step 1/2.</text>
</comment>
<dbReference type="EMBL" id="VLJV01000001">
    <property type="protein sequence ID" value="TWH18298.1"/>
    <property type="molecule type" value="Genomic_DNA"/>
</dbReference>
<dbReference type="SUPFAM" id="SSF52733">
    <property type="entry name" value="Nicotinate mononucleotide:5,6-dimethylbenzimidazole phosphoribosyltransferase (CobT)"/>
    <property type="match status" value="1"/>
</dbReference>
<dbReference type="InterPro" id="IPR023195">
    <property type="entry name" value="Nict_dMeBzImd_PRibTrfase_N"/>
</dbReference>
<evidence type="ECO:0000256" key="9">
    <source>
        <dbReference type="ARBA" id="ARBA00047340"/>
    </source>
</evidence>
<gene>
    <name evidence="11" type="ORF">JD82_00114</name>
</gene>
<organism evidence="11 12">
    <name type="scientific">Prauserella rugosa</name>
    <dbReference type="NCBI Taxonomy" id="43354"/>
    <lineage>
        <taxon>Bacteria</taxon>
        <taxon>Bacillati</taxon>
        <taxon>Actinomycetota</taxon>
        <taxon>Actinomycetes</taxon>
        <taxon>Pseudonocardiales</taxon>
        <taxon>Pseudonocardiaceae</taxon>
        <taxon>Prauserella</taxon>
    </lineage>
</organism>
<keyword evidence="5" id="KW-0169">Cobalamin biosynthesis</keyword>
<dbReference type="InterPro" id="IPR003200">
    <property type="entry name" value="Nict_dMeBzImd_PRibTrfase"/>
</dbReference>
<dbReference type="PANTHER" id="PTHR43463:SF1">
    <property type="entry name" value="NICOTINATE-NUCLEOTIDE--DIMETHYLBENZIMIDAZOLE PHOSPHORIBOSYLTRANSFERASE"/>
    <property type="match status" value="1"/>
</dbReference>
<evidence type="ECO:0000256" key="10">
    <source>
        <dbReference type="SAM" id="MobiDB-lite"/>
    </source>
</evidence>
<evidence type="ECO:0000256" key="2">
    <source>
        <dbReference type="ARBA" id="ARBA00007110"/>
    </source>
</evidence>
<dbReference type="AlphaFoldDB" id="A0A660C428"/>
<dbReference type="Gene3D" id="1.10.1610.10">
    <property type="match status" value="1"/>
</dbReference>
<proteinExistence type="inferred from homology"/>
<comment type="caution">
    <text evidence="11">The sequence shown here is derived from an EMBL/GenBank/DDBJ whole genome shotgun (WGS) entry which is preliminary data.</text>
</comment>
<reference evidence="11 12" key="1">
    <citation type="submission" date="2019-07" db="EMBL/GenBank/DDBJ databases">
        <title>R&amp;d 2014.</title>
        <authorList>
            <person name="Klenk H.-P."/>
        </authorList>
    </citation>
    <scope>NUCLEOTIDE SEQUENCE [LARGE SCALE GENOMIC DNA]</scope>
    <source>
        <strain evidence="11 12">DSM 43194</strain>
    </source>
</reference>
<dbReference type="PANTHER" id="PTHR43463">
    <property type="entry name" value="NICOTINATE-NUCLEOTIDE--DIMETHYLBENZIMIDAZOLE PHOSPHORIBOSYLTRANSFERASE"/>
    <property type="match status" value="1"/>
</dbReference>
<dbReference type="Gene3D" id="3.40.50.10210">
    <property type="match status" value="1"/>
</dbReference>
<dbReference type="InterPro" id="IPR036087">
    <property type="entry name" value="Nict_dMeBzImd_PRibTrfase_sf"/>
</dbReference>
<sequence length="345" mass="35252">MSIEFGPVSLPDEHARAGALQRHASLLTPERSLGRLERIGAWVAACQGRTPPKPLRRMRVVVFAADHGVTAHGVSRGGPGTTRELLAALETGGTALNVLADTASAGIRVVDVGTDTDTPGPDHVRRGSGSIDTEDALTGDETEAAVLAGVRAADAEIDEGADLLVPADIGAGVTTPASTLVASLTDTEPVAAIGRGSGIDDNAWMRKATVVRDALRRCRPVTGEPLALLRTAGGSDLAAMTGFLAQAAVRRTPVVLDGLAAAAAALLAEELAPGARSWWLAAHRSAEPAQVLALDHLDLDPVVDLDIRLGTGAGAATVLPMVAASVRLLTEVAARPALPADADIT</sequence>
<dbReference type="OrthoDB" id="9781491at2"/>
<dbReference type="GO" id="GO:0009236">
    <property type="term" value="P:cobalamin biosynthetic process"/>
    <property type="evidence" value="ECO:0007669"/>
    <property type="project" value="UniProtKB-KW"/>
</dbReference>
<evidence type="ECO:0000256" key="3">
    <source>
        <dbReference type="ARBA" id="ARBA00011991"/>
    </source>
</evidence>
<evidence type="ECO:0000256" key="6">
    <source>
        <dbReference type="ARBA" id="ARBA00022676"/>
    </source>
</evidence>
<dbReference type="CDD" id="cd02439">
    <property type="entry name" value="DMB-PRT_CobT"/>
    <property type="match status" value="1"/>
</dbReference>
<keyword evidence="12" id="KW-1185">Reference proteome</keyword>
<evidence type="ECO:0000256" key="4">
    <source>
        <dbReference type="ARBA" id="ARBA00015486"/>
    </source>
</evidence>
<evidence type="ECO:0000313" key="11">
    <source>
        <dbReference type="EMBL" id="TWH18298.1"/>
    </source>
</evidence>
<dbReference type="Proteomes" id="UP000317303">
    <property type="component" value="Unassembled WGS sequence"/>
</dbReference>
<name>A0A660C428_9PSEU</name>
<dbReference type="NCBIfam" id="NF000996">
    <property type="entry name" value="PRK00105.1"/>
    <property type="match status" value="1"/>
</dbReference>
<keyword evidence="6 11" id="KW-0328">Glycosyltransferase</keyword>
<evidence type="ECO:0000256" key="1">
    <source>
        <dbReference type="ARBA" id="ARBA00005049"/>
    </source>
</evidence>
<keyword evidence="7 11" id="KW-0808">Transferase</keyword>
<accession>A0A660C428</accession>
<evidence type="ECO:0000313" key="12">
    <source>
        <dbReference type="Proteomes" id="UP000317303"/>
    </source>
</evidence>
<comment type="similarity">
    <text evidence="2">Belongs to the CobT family.</text>
</comment>
<evidence type="ECO:0000256" key="5">
    <source>
        <dbReference type="ARBA" id="ARBA00022573"/>
    </source>
</evidence>
<evidence type="ECO:0000256" key="8">
    <source>
        <dbReference type="ARBA" id="ARBA00030686"/>
    </source>
</evidence>
<dbReference type="EC" id="2.4.2.21" evidence="3"/>
<comment type="catalytic activity">
    <reaction evidence="9">
        <text>5,6-dimethylbenzimidazole + nicotinate beta-D-ribonucleotide = alpha-ribazole 5'-phosphate + nicotinate + H(+)</text>
        <dbReference type="Rhea" id="RHEA:11196"/>
        <dbReference type="ChEBI" id="CHEBI:15378"/>
        <dbReference type="ChEBI" id="CHEBI:15890"/>
        <dbReference type="ChEBI" id="CHEBI:32544"/>
        <dbReference type="ChEBI" id="CHEBI:57502"/>
        <dbReference type="ChEBI" id="CHEBI:57918"/>
        <dbReference type="EC" id="2.4.2.21"/>
    </reaction>
</comment>
<evidence type="ECO:0000256" key="7">
    <source>
        <dbReference type="ARBA" id="ARBA00022679"/>
    </source>
</evidence>
<dbReference type="RefSeq" id="WP_036876969.1">
    <property type="nucleotide sequence ID" value="NZ_JOIJ01000012.1"/>
</dbReference>